<evidence type="ECO:0008006" key="4">
    <source>
        <dbReference type="Google" id="ProtNLM"/>
    </source>
</evidence>
<dbReference type="AlphaFoldDB" id="A0A158ACK2"/>
<keyword evidence="1" id="KW-0472">Membrane</keyword>
<name>A0A158ACK2_9BURK</name>
<reference evidence="2" key="1">
    <citation type="submission" date="2016-01" db="EMBL/GenBank/DDBJ databases">
        <authorList>
            <person name="Peeters C."/>
        </authorList>
    </citation>
    <scope>NUCLEOTIDE SEQUENCE [LARGE SCALE GENOMIC DNA]</scope>
    <source>
        <strain evidence="2">LMG 29323</strain>
    </source>
</reference>
<feature type="transmembrane region" description="Helical" evidence="1">
    <location>
        <begin position="120"/>
        <end position="142"/>
    </location>
</feature>
<evidence type="ECO:0000256" key="1">
    <source>
        <dbReference type="SAM" id="Phobius"/>
    </source>
</evidence>
<protein>
    <recommendedName>
        <fullName evidence="4">DUF2335 domain-containing protein</fullName>
    </recommendedName>
</protein>
<keyword evidence="3" id="KW-1185">Reference proteome</keyword>
<evidence type="ECO:0000313" key="3">
    <source>
        <dbReference type="Proteomes" id="UP000054911"/>
    </source>
</evidence>
<keyword evidence="1" id="KW-1133">Transmembrane helix</keyword>
<sequence length="157" mass="16767">MSGAVEERTVRYIAEPVRDEVAEPAITPGKASVTVAVQAHSFRGPMPPPDHLAQYDCIVPDAGRLIVEEFQINGEHARKIESLSLHGSIRKDIRAQFIAGFLVLIGFGLVYELAEHGHDGVAIAVAVTLLVSVLTAFLTGTVMRANGDIGIKEALGD</sequence>
<dbReference type="EMBL" id="FCOE02000005">
    <property type="protein sequence ID" value="SAK55564.1"/>
    <property type="molecule type" value="Genomic_DNA"/>
</dbReference>
<feature type="transmembrane region" description="Helical" evidence="1">
    <location>
        <begin position="95"/>
        <end position="114"/>
    </location>
</feature>
<proteinExistence type="predicted"/>
<gene>
    <name evidence="2" type="ORF">AWB80_02103</name>
</gene>
<dbReference type="STRING" id="1777141.AWB80_02103"/>
<dbReference type="Proteomes" id="UP000054911">
    <property type="component" value="Unassembled WGS sequence"/>
</dbReference>
<accession>A0A158ACK2</accession>
<comment type="caution">
    <text evidence="2">The sequence shown here is derived from an EMBL/GenBank/DDBJ whole genome shotgun (WGS) entry which is preliminary data.</text>
</comment>
<evidence type="ECO:0000313" key="2">
    <source>
        <dbReference type="EMBL" id="SAK55564.1"/>
    </source>
</evidence>
<organism evidence="2 3">
    <name type="scientific">Caballeronia pedi</name>
    <dbReference type="NCBI Taxonomy" id="1777141"/>
    <lineage>
        <taxon>Bacteria</taxon>
        <taxon>Pseudomonadati</taxon>
        <taxon>Pseudomonadota</taxon>
        <taxon>Betaproteobacteria</taxon>
        <taxon>Burkholderiales</taxon>
        <taxon>Burkholderiaceae</taxon>
        <taxon>Caballeronia</taxon>
    </lineage>
</organism>
<dbReference type="InterPro" id="IPR019284">
    <property type="entry name" value="RP532"/>
</dbReference>
<keyword evidence="1" id="KW-0812">Transmembrane</keyword>
<dbReference type="RefSeq" id="WP_244206465.1">
    <property type="nucleotide sequence ID" value="NZ_FCOE02000005.1"/>
</dbReference>
<dbReference type="Pfam" id="PF10097">
    <property type="entry name" value="DUF2335"/>
    <property type="match status" value="1"/>
</dbReference>